<protein>
    <recommendedName>
        <fullName evidence="2">Guanylate cyclase domain-containing protein</fullName>
    </recommendedName>
</protein>
<evidence type="ECO:0000256" key="1">
    <source>
        <dbReference type="SAM" id="Phobius"/>
    </source>
</evidence>
<sequence length="411" mass="47967">MNHTENHQHMPKTTTDTAGERLEIIDNNSSYSQRYFRFSTVRTVADIVFSVLIWTIVALFYYFLRGELAVPAEVRASFPIPEYGTPLYIKTIFTHAMLMGFLYGSSFELTERATRKLNFFRRKPFSFVLIMKIIMMVFMFLCMLLVTDLLMMVFFPVGELSDIAKLYVTLFFTKSFYTYLIYFFVASCIIFLFRKLHDRLGPWTLWNVLSGRYANPKEERRIFMFLDLKNSTQMAERLGHVKYSRLLQDCFSDITESVFLYEAEVYQYVGDEVVLTWRADKGLKGCRPLALFFDYRKRLEARTDYYMERYGAVPEFKTGLNIGLVTAVEVGVIKRELAYHGEVLNVAARLRSLCSEADRDILISEDLAEYMEIPLDFLFKKKLRGKTGTMAVYAPDIDKCQCETKTSDKKS</sequence>
<dbReference type="GO" id="GO:0009190">
    <property type="term" value="P:cyclic nucleotide biosynthetic process"/>
    <property type="evidence" value="ECO:0007669"/>
    <property type="project" value="InterPro"/>
</dbReference>
<evidence type="ECO:0000313" key="4">
    <source>
        <dbReference type="Proteomes" id="UP001348817"/>
    </source>
</evidence>
<gene>
    <name evidence="3" type="ORF">FUAX_43180</name>
</gene>
<dbReference type="Gene3D" id="3.30.70.1230">
    <property type="entry name" value="Nucleotide cyclase"/>
    <property type="match status" value="1"/>
</dbReference>
<keyword evidence="1" id="KW-0812">Transmembrane</keyword>
<dbReference type="GO" id="GO:0004016">
    <property type="term" value="F:adenylate cyclase activity"/>
    <property type="evidence" value="ECO:0007669"/>
    <property type="project" value="UniProtKB-ARBA"/>
</dbReference>
<dbReference type="GO" id="GO:0035556">
    <property type="term" value="P:intracellular signal transduction"/>
    <property type="evidence" value="ECO:0007669"/>
    <property type="project" value="InterPro"/>
</dbReference>
<dbReference type="InterPro" id="IPR029787">
    <property type="entry name" value="Nucleotide_cyclase"/>
</dbReference>
<dbReference type="AlphaFoldDB" id="A0AAU9CID4"/>
<evidence type="ECO:0000259" key="2">
    <source>
        <dbReference type="PROSITE" id="PS50125"/>
    </source>
</evidence>
<keyword evidence="3" id="KW-0614">Plasmid</keyword>
<feature type="domain" description="Guanylate cyclase" evidence="2">
    <location>
        <begin position="222"/>
        <end position="351"/>
    </location>
</feature>
<feature type="transmembrane region" description="Helical" evidence="1">
    <location>
        <begin position="125"/>
        <end position="155"/>
    </location>
</feature>
<dbReference type="CDD" id="cd07302">
    <property type="entry name" value="CHD"/>
    <property type="match status" value="1"/>
</dbReference>
<dbReference type="SUPFAM" id="SSF55073">
    <property type="entry name" value="Nucleotide cyclase"/>
    <property type="match status" value="1"/>
</dbReference>
<keyword evidence="4" id="KW-1185">Reference proteome</keyword>
<dbReference type="InterPro" id="IPR001054">
    <property type="entry name" value="A/G_cyclase"/>
</dbReference>
<geneLocation type="plasmid" evidence="3 4">
    <name>pFA2</name>
</geneLocation>
<evidence type="ECO:0000313" key="3">
    <source>
        <dbReference type="EMBL" id="BDD11886.1"/>
    </source>
</evidence>
<feature type="transmembrane region" description="Helical" evidence="1">
    <location>
        <begin position="83"/>
        <end position="104"/>
    </location>
</feature>
<dbReference type="PANTHER" id="PTHR43081:SF1">
    <property type="entry name" value="ADENYLATE CYCLASE, TERMINAL-DIFFERENTIATION SPECIFIC"/>
    <property type="match status" value="1"/>
</dbReference>
<name>A0AAU9CID4_9BACT</name>
<dbReference type="Proteomes" id="UP001348817">
    <property type="component" value="Plasmid pFA2"/>
</dbReference>
<proteinExistence type="predicted"/>
<organism evidence="3 4">
    <name type="scientific">Fulvitalea axinellae</name>
    <dbReference type="NCBI Taxonomy" id="1182444"/>
    <lineage>
        <taxon>Bacteria</taxon>
        <taxon>Pseudomonadati</taxon>
        <taxon>Bacteroidota</taxon>
        <taxon>Cytophagia</taxon>
        <taxon>Cytophagales</taxon>
        <taxon>Persicobacteraceae</taxon>
        <taxon>Fulvitalea</taxon>
    </lineage>
</organism>
<accession>A0AAU9CID4</accession>
<feature type="transmembrane region" description="Helical" evidence="1">
    <location>
        <begin position="44"/>
        <end position="63"/>
    </location>
</feature>
<keyword evidence="1" id="KW-0472">Membrane</keyword>
<feature type="transmembrane region" description="Helical" evidence="1">
    <location>
        <begin position="175"/>
        <end position="193"/>
    </location>
</feature>
<dbReference type="EMBL" id="AP025316">
    <property type="protein sequence ID" value="BDD11886.1"/>
    <property type="molecule type" value="Genomic_DNA"/>
</dbReference>
<dbReference type="Pfam" id="PF00211">
    <property type="entry name" value="Guanylate_cyc"/>
    <property type="match status" value="1"/>
</dbReference>
<dbReference type="PROSITE" id="PS50125">
    <property type="entry name" value="GUANYLATE_CYCLASE_2"/>
    <property type="match status" value="1"/>
</dbReference>
<dbReference type="KEGG" id="fax:FUAX_43180"/>
<dbReference type="InterPro" id="IPR050697">
    <property type="entry name" value="Adenylyl/Guanylyl_Cyclase_3/4"/>
</dbReference>
<dbReference type="PANTHER" id="PTHR43081">
    <property type="entry name" value="ADENYLATE CYCLASE, TERMINAL-DIFFERENTIATION SPECIFIC-RELATED"/>
    <property type="match status" value="1"/>
</dbReference>
<reference evidence="3 4" key="1">
    <citation type="submission" date="2021-12" db="EMBL/GenBank/DDBJ databases">
        <title>Genome sequencing of bacteria with rrn-lacking chromosome and rrn-plasmid.</title>
        <authorList>
            <person name="Anda M."/>
            <person name="Iwasaki W."/>
        </authorList>
    </citation>
    <scope>NUCLEOTIDE SEQUENCE [LARGE SCALE GENOMIC DNA]</scope>
    <source>
        <strain evidence="3 4">DSM 100852</strain>
        <plasmid evidence="3 4">pFA2</plasmid>
    </source>
</reference>
<keyword evidence="1" id="KW-1133">Transmembrane helix</keyword>